<organism evidence="1 2">
    <name type="scientific">Cellulomonas fulva</name>
    <dbReference type="NCBI Taxonomy" id="2835530"/>
    <lineage>
        <taxon>Bacteria</taxon>
        <taxon>Bacillati</taxon>
        <taxon>Actinomycetota</taxon>
        <taxon>Actinomycetes</taxon>
        <taxon>Micrococcales</taxon>
        <taxon>Cellulomonadaceae</taxon>
        <taxon>Cellulomonas</taxon>
    </lineage>
</organism>
<sequence length="120" mass="12769">MPRRQPPPSPWALVAAPLAVRLAVARDPGSTSEQLVVVAPSLLEARDPSMDEIVRSVVLHASCPGPVASRFVGHPDPVVRRAILDVPGLPATTLDALAHDREPDIADRARALLAQLNDAR</sequence>
<keyword evidence="2" id="KW-1185">Reference proteome</keyword>
<reference evidence="1 2" key="1">
    <citation type="submission" date="2021-05" db="EMBL/GenBank/DDBJ databases">
        <title>Description of Cellulomonas sp. DKR-3 sp. nov.</title>
        <authorList>
            <person name="Dahal R.H."/>
            <person name="Chaudhary D.K."/>
        </authorList>
    </citation>
    <scope>NUCLEOTIDE SEQUENCE [LARGE SCALE GENOMIC DNA]</scope>
    <source>
        <strain evidence="1 2">DKR-3</strain>
    </source>
</reference>
<accession>A0ABS5TXT4</accession>
<dbReference type="EMBL" id="JAHBOH010000001">
    <property type="protein sequence ID" value="MBT0993920.1"/>
    <property type="molecule type" value="Genomic_DNA"/>
</dbReference>
<gene>
    <name evidence="1" type="ORF">KIN34_06420</name>
</gene>
<dbReference type="Proteomes" id="UP000722125">
    <property type="component" value="Unassembled WGS sequence"/>
</dbReference>
<evidence type="ECO:0000313" key="2">
    <source>
        <dbReference type="Proteomes" id="UP000722125"/>
    </source>
</evidence>
<evidence type="ECO:0000313" key="1">
    <source>
        <dbReference type="EMBL" id="MBT0993920.1"/>
    </source>
</evidence>
<protein>
    <submittedName>
        <fullName evidence="1">Uncharacterized protein</fullName>
    </submittedName>
</protein>
<name>A0ABS5TXT4_9CELL</name>
<dbReference type="RefSeq" id="WP_214348274.1">
    <property type="nucleotide sequence ID" value="NZ_JAHBOH010000001.1"/>
</dbReference>
<proteinExistence type="predicted"/>
<comment type="caution">
    <text evidence="1">The sequence shown here is derived from an EMBL/GenBank/DDBJ whole genome shotgun (WGS) entry which is preliminary data.</text>
</comment>